<keyword evidence="2 3" id="KW-0040">ANK repeat</keyword>
<dbReference type="InterPro" id="IPR036770">
    <property type="entry name" value="Ankyrin_rpt-contain_sf"/>
</dbReference>
<protein>
    <recommendedName>
        <fullName evidence="6">Ankyrin repeat protein</fullName>
    </recommendedName>
</protein>
<dbReference type="AlphaFoldDB" id="A0A9J6BXK3"/>
<dbReference type="SMART" id="SM00248">
    <property type="entry name" value="ANK"/>
    <property type="match status" value="3"/>
</dbReference>
<proteinExistence type="predicted"/>
<dbReference type="InterPro" id="IPR050889">
    <property type="entry name" value="Dendritic_Spine_Reg/Scaffold"/>
</dbReference>
<name>A0A9J6BXK3_POLVA</name>
<evidence type="ECO:0000256" key="1">
    <source>
        <dbReference type="ARBA" id="ARBA00022737"/>
    </source>
</evidence>
<gene>
    <name evidence="4" type="ORF">PVAND_004389</name>
</gene>
<dbReference type="PROSITE" id="PS50088">
    <property type="entry name" value="ANK_REPEAT"/>
    <property type="match status" value="1"/>
</dbReference>
<evidence type="ECO:0008006" key="6">
    <source>
        <dbReference type="Google" id="ProtNLM"/>
    </source>
</evidence>
<keyword evidence="1" id="KW-0677">Repeat</keyword>
<evidence type="ECO:0000313" key="5">
    <source>
        <dbReference type="Proteomes" id="UP001107558"/>
    </source>
</evidence>
<dbReference type="Pfam" id="PF12796">
    <property type="entry name" value="Ank_2"/>
    <property type="match status" value="1"/>
</dbReference>
<evidence type="ECO:0000256" key="3">
    <source>
        <dbReference type="PROSITE-ProRule" id="PRU00023"/>
    </source>
</evidence>
<dbReference type="PANTHER" id="PTHR24166:SF48">
    <property type="entry name" value="PROTEIN VAPYRIN"/>
    <property type="match status" value="1"/>
</dbReference>
<evidence type="ECO:0000256" key="2">
    <source>
        <dbReference type="ARBA" id="ARBA00023043"/>
    </source>
</evidence>
<keyword evidence="5" id="KW-1185">Reference proteome</keyword>
<reference evidence="4" key="1">
    <citation type="submission" date="2021-03" db="EMBL/GenBank/DDBJ databases">
        <title>Chromosome level genome of the anhydrobiotic midge Polypedilum vanderplanki.</title>
        <authorList>
            <person name="Yoshida Y."/>
            <person name="Kikawada T."/>
            <person name="Gusev O."/>
        </authorList>
    </citation>
    <scope>NUCLEOTIDE SEQUENCE</scope>
    <source>
        <strain evidence="4">NIAS01</strain>
        <tissue evidence="4">Whole body or cell culture</tissue>
    </source>
</reference>
<evidence type="ECO:0000313" key="4">
    <source>
        <dbReference type="EMBL" id="KAG5674416.1"/>
    </source>
</evidence>
<dbReference type="PROSITE" id="PS50297">
    <property type="entry name" value="ANK_REP_REGION"/>
    <property type="match status" value="1"/>
</dbReference>
<organism evidence="4 5">
    <name type="scientific">Polypedilum vanderplanki</name>
    <name type="common">Sleeping chironomid midge</name>
    <dbReference type="NCBI Taxonomy" id="319348"/>
    <lineage>
        <taxon>Eukaryota</taxon>
        <taxon>Metazoa</taxon>
        <taxon>Ecdysozoa</taxon>
        <taxon>Arthropoda</taxon>
        <taxon>Hexapoda</taxon>
        <taxon>Insecta</taxon>
        <taxon>Pterygota</taxon>
        <taxon>Neoptera</taxon>
        <taxon>Endopterygota</taxon>
        <taxon>Diptera</taxon>
        <taxon>Nematocera</taxon>
        <taxon>Chironomoidea</taxon>
        <taxon>Chironomidae</taxon>
        <taxon>Chironominae</taxon>
        <taxon>Polypedilum</taxon>
        <taxon>Polypedilum</taxon>
    </lineage>
</organism>
<comment type="caution">
    <text evidence="4">The sequence shown here is derived from an EMBL/GenBank/DDBJ whole genome shotgun (WGS) entry which is preliminary data.</text>
</comment>
<dbReference type="InterPro" id="IPR002110">
    <property type="entry name" value="Ankyrin_rpt"/>
</dbReference>
<feature type="repeat" description="ANK" evidence="3">
    <location>
        <begin position="2"/>
        <end position="34"/>
    </location>
</feature>
<accession>A0A9J6BXK3</accession>
<dbReference type="SUPFAM" id="SSF48403">
    <property type="entry name" value="Ankyrin repeat"/>
    <property type="match status" value="1"/>
</dbReference>
<dbReference type="Proteomes" id="UP001107558">
    <property type="component" value="Chromosome 2"/>
</dbReference>
<sequence length="181" mass="19728">MTGNTPLMLAVKDNKTPLIDRLVELGSDVCARNNDNYNVLHVASMYSREDVVKALLNKKGVDPYATGGSRQQTAAHLVSSRQTGTATGILKTILATAGKDIRVKADNAQTTTGETSTSFRQPNVMMWIEQNFSRLLVQMLMHRIGEGQTSLHIAAAEGDESISEIFYGVSSIASIFLIIKR</sequence>
<dbReference type="EMBL" id="JADBJN010000002">
    <property type="protein sequence ID" value="KAG5674416.1"/>
    <property type="molecule type" value="Genomic_DNA"/>
</dbReference>
<dbReference type="Gene3D" id="1.25.40.20">
    <property type="entry name" value="Ankyrin repeat-containing domain"/>
    <property type="match status" value="1"/>
</dbReference>
<dbReference type="OrthoDB" id="20727at2759"/>
<dbReference type="PANTHER" id="PTHR24166">
    <property type="entry name" value="ROLLING PEBBLES, ISOFORM B"/>
    <property type="match status" value="1"/>
</dbReference>